<feature type="non-terminal residue" evidence="1">
    <location>
        <position position="55"/>
    </location>
</feature>
<dbReference type="EMBL" id="CAJVQB010168178">
    <property type="protein sequence ID" value="CAG8857196.1"/>
    <property type="molecule type" value="Genomic_DNA"/>
</dbReference>
<evidence type="ECO:0000313" key="1">
    <source>
        <dbReference type="EMBL" id="CAG8857196.1"/>
    </source>
</evidence>
<protein>
    <submittedName>
        <fullName evidence="1">22730_t:CDS:1</fullName>
    </submittedName>
</protein>
<dbReference type="Proteomes" id="UP000789901">
    <property type="component" value="Unassembled WGS sequence"/>
</dbReference>
<keyword evidence="2" id="KW-1185">Reference proteome</keyword>
<feature type="non-terminal residue" evidence="1">
    <location>
        <position position="1"/>
    </location>
</feature>
<reference evidence="1 2" key="1">
    <citation type="submission" date="2021-06" db="EMBL/GenBank/DDBJ databases">
        <authorList>
            <person name="Kallberg Y."/>
            <person name="Tangrot J."/>
            <person name="Rosling A."/>
        </authorList>
    </citation>
    <scope>NUCLEOTIDE SEQUENCE [LARGE SCALE GENOMIC DNA]</scope>
    <source>
        <strain evidence="1 2">120-4 pot B 10/14</strain>
    </source>
</reference>
<comment type="caution">
    <text evidence="1">The sequence shown here is derived from an EMBL/GenBank/DDBJ whole genome shotgun (WGS) entry which is preliminary data.</text>
</comment>
<name>A0ABN7XQZ6_GIGMA</name>
<evidence type="ECO:0000313" key="2">
    <source>
        <dbReference type="Proteomes" id="UP000789901"/>
    </source>
</evidence>
<accession>A0ABN7XQZ6</accession>
<proteinExistence type="predicted"/>
<organism evidence="1 2">
    <name type="scientific">Gigaspora margarita</name>
    <dbReference type="NCBI Taxonomy" id="4874"/>
    <lineage>
        <taxon>Eukaryota</taxon>
        <taxon>Fungi</taxon>
        <taxon>Fungi incertae sedis</taxon>
        <taxon>Mucoromycota</taxon>
        <taxon>Glomeromycotina</taxon>
        <taxon>Glomeromycetes</taxon>
        <taxon>Diversisporales</taxon>
        <taxon>Gigasporaceae</taxon>
        <taxon>Gigaspora</taxon>
    </lineage>
</organism>
<sequence length="55" mass="6235">RSSSKLDLMKYNRGSVSNKQGNTKTPCDMNITGSLPERKLLEKILERLNNLEGKQ</sequence>
<gene>
    <name evidence="1" type="ORF">GMARGA_LOCUS46017</name>
</gene>